<sequence>MSQSDEKMLPEAVTESTNTSTQSPAKDEKELTNRSAFVLIGAFCAFFCSVGFFNAWGIFQEYYHAHQLLKNSEFDILWIGSFSICAMYLSSPAVGITYDKVGPNMLLIIGSIGALFAILMVSLCNEYYQVFLAQALVFGVSSAFLVTPSLSTLTKYFRKNRALGMGIISWIWLDY</sequence>
<dbReference type="Pfam" id="PF07690">
    <property type="entry name" value="MFS_1"/>
    <property type="match status" value="1"/>
</dbReference>
<comment type="caution">
    <text evidence="5">The sequence shown here is derived from an EMBL/GenBank/DDBJ whole genome shotgun (WGS) entry which is preliminary data.</text>
</comment>
<evidence type="ECO:0000313" key="5">
    <source>
        <dbReference type="EMBL" id="CAD0092189.1"/>
    </source>
</evidence>
<evidence type="ECO:0000256" key="3">
    <source>
        <dbReference type="SAM" id="MobiDB-lite"/>
    </source>
</evidence>
<feature type="transmembrane region" description="Helical" evidence="4">
    <location>
        <begin position="76"/>
        <end position="98"/>
    </location>
</feature>
<protein>
    <recommendedName>
        <fullName evidence="7">Major facilitator superfamily (MFS) profile domain-containing protein</fullName>
    </recommendedName>
</protein>
<accession>A0A9N8JQU5</accession>
<feature type="region of interest" description="Disordered" evidence="3">
    <location>
        <begin position="1"/>
        <end position="27"/>
    </location>
</feature>
<feature type="transmembrane region" description="Helical" evidence="4">
    <location>
        <begin position="105"/>
        <end position="123"/>
    </location>
</feature>
<dbReference type="InterPro" id="IPR011701">
    <property type="entry name" value="MFS"/>
</dbReference>
<keyword evidence="6" id="KW-1185">Reference proteome</keyword>
<evidence type="ECO:0008006" key="7">
    <source>
        <dbReference type="Google" id="ProtNLM"/>
    </source>
</evidence>
<dbReference type="InterPro" id="IPR050327">
    <property type="entry name" value="Proton-linked_MCT"/>
</dbReference>
<feature type="transmembrane region" description="Helical" evidence="4">
    <location>
        <begin position="129"/>
        <end position="151"/>
    </location>
</feature>
<evidence type="ECO:0000313" key="6">
    <source>
        <dbReference type="Proteomes" id="UP000716446"/>
    </source>
</evidence>
<feature type="compositionally biased region" description="Polar residues" evidence="3">
    <location>
        <begin position="14"/>
        <end position="24"/>
    </location>
</feature>
<proteinExistence type="inferred from homology"/>
<dbReference type="SUPFAM" id="SSF103473">
    <property type="entry name" value="MFS general substrate transporter"/>
    <property type="match status" value="1"/>
</dbReference>
<dbReference type="PANTHER" id="PTHR11360:SF250">
    <property type="entry name" value="MFS-TYPE TRANSPORTER AFUA_1G00970"/>
    <property type="match status" value="1"/>
</dbReference>
<dbReference type="AlphaFoldDB" id="A0A9N8JQU5"/>
<feature type="transmembrane region" description="Helical" evidence="4">
    <location>
        <begin position="36"/>
        <end position="56"/>
    </location>
</feature>
<dbReference type="GO" id="GO:0016020">
    <property type="term" value="C:membrane"/>
    <property type="evidence" value="ECO:0007669"/>
    <property type="project" value="UniProtKB-SubCell"/>
</dbReference>
<evidence type="ECO:0000256" key="4">
    <source>
        <dbReference type="SAM" id="Phobius"/>
    </source>
</evidence>
<dbReference type="Gene3D" id="1.20.1250.20">
    <property type="entry name" value="MFS general substrate transporter like domains"/>
    <property type="match status" value="1"/>
</dbReference>
<reference evidence="5" key="1">
    <citation type="submission" date="2020-06" db="EMBL/GenBank/DDBJ databases">
        <authorList>
            <person name="Onetto C."/>
        </authorList>
    </citation>
    <scope>NUCLEOTIDE SEQUENCE</scope>
</reference>
<dbReference type="PANTHER" id="PTHR11360">
    <property type="entry name" value="MONOCARBOXYLATE TRANSPORTER"/>
    <property type="match status" value="1"/>
</dbReference>
<name>A0A9N8JQU5_9PEZI</name>
<gene>
    <name evidence="5" type="ORF">AWRI4619_LOCUS7199</name>
</gene>
<evidence type="ECO:0000256" key="1">
    <source>
        <dbReference type="ARBA" id="ARBA00004141"/>
    </source>
</evidence>
<keyword evidence="4" id="KW-0472">Membrane</keyword>
<keyword evidence="4" id="KW-1133">Transmembrane helix</keyword>
<dbReference type="GO" id="GO:0022857">
    <property type="term" value="F:transmembrane transporter activity"/>
    <property type="evidence" value="ECO:0007669"/>
    <property type="project" value="InterPro"/>
</dbReference>
<dbReference type="EMBL" id="CAIJEN010000013">
    <property type="protein sequence ID" value="CAD0092189.1"/>
    <property type="molecule type" value="Genomic_DNA"/>
</dbReference>
<dbReference type="Proteomes" id="UP000716446">
    <property type="component" value="Unassembled WGS sequence"/>
</dbReference>
<comment type="similarity">
    <text evidence="2">Belongs to the major facilitator superfamily. Monocarboxylate porter (TC 2.A.1.13) family.</text>
</comment>
<comment type="subcellular location">
    <subcellularLocation>
        <location evidence="1">Membrane</location>
        <topology evidence="1">Multi-pass membrane protein</topology>
    </subcellularLocation>
</comment>
<organism evidence="5 6">
    <name type="scientific">Aureobasidium vineae</name>
    <dbReference type="NCBI Taxonomy" id="2773715"/>
    <lineage>
        <taxon>Eukaryota</taxon>
        <taxon>Fungi</taxon>
        <taxon>Dikarya</taxon>
        <taxon>Ascomycota</taxon>
        <taxon>Pezizomycotina</taxon>
        <taxon>Dothideomycetes</taxon>
        <taxon>Dothideomycetidae</taxon>
        <taxon>Dothideales</taxon>
        <taxon>Saccotheciaceae</taxon>
        <taxon>Aureobasidium</taxon>
    </lineage>
</organism>
<dbReference type="InterPro" id="IPR036259">
    <property type="entry name" value="MFS_trans_sf"/>
</dbReference>
<keyword evidence="4" id="KW-0812">Transmembrane</keyword>
<evidence type="ECO:0000256" key="2">
    <source>
        <dbReference type="ARBA" id="ARBA00006727"/>
    </source>
</evidence>